<feature type="domain" description="STAS" evidence="6">
    <location>
        <begin position="492"/>
        <end position="560"/>
    </location>
</feature>
<evidence type="ECO:0000256" key="4">
    <source>
        <dbReference type="ARBA" id="ARBA00023136"/>
    </source>
</evidence>
<dbReference type="Pfam" id="PF00916">
    <property type="entry name" value="Sulfate_transp"/>
    <property type="match status" value="1"/>
</dbReference>
<dbReference type="OMA" id="VWRSCQQ"/>
<accession>A0A336LHS8</accession>
<proteinExistence type="predicted"/>
<feature type="transmembrane region" description="Helical" evidence="5">
    <location>
        <begin position="58"/>
        <end position="79"/>
    </location>
</feature>
<keyword evidence="3 5" id="KW-1133">Transmembrane helix</keyword>
<dbReference type="Gene3D" id="3.30.750.24">
    <property type="entry name" value="STAS domain"/>
    <property type="match status" value="1"/>
</dbReference>
<feature type="transmembrane region" description="Helical" evidence="5">
    <location>
        <begin position="85"/>
        <end position="103"/>
    </location>
</feature>
<dbReference type="SUPFAM" id="SSF52091">
    <property type="entry name" value="SpoIIaa-like"/>
    <property type="match status" value="1"/>
</dbReference>
<dbReference type="InterPro" id="IPR011547">
    <property type="entry name" value="SLC26A/SulP_dom"/>
</dbReference>
<dbReference type="GO" id="GO:0055085">
    <property type="term" value="P:transmembrane transport"/>
    <property type="evidence" value="ECO:0007669"/>
    <property type="project" value="InterPro"/>
</dbReference>
<dbReference type="EMBL" id="UFQT01004118">
    <property type="protein sequence ID" value="SSX35509.1"/>
    <property type="molecule type" value="Genomic_DNA"/>
</dbReference>
<evidence type="ECO:0000256" key="1">
    <source>
        <dbReference type="ARBA" id="ARBA00004141"/>
    </source>
</evidence>
<dbReference type="AlphaFoldDB" id="A0A336LHS8"/>
<dbReference type="PROSITE" id="PS50801">
    <property type="entry name" value="STAS"/>
    <property type="match status" value="1"/>
</dbReference>
<feature type="transmembrane region" description="Helical" evidence="5">
    <location>
        <begin position="140"/>
        <end position="164"/>
    </location>
</feature>
<feature type="transmembrane region" description="Helical" evidence="5">
    <location>
        <begin position="115"/>
        <end position="134"/>
    </location>
</feature>
<dbReference type="VEuPathDB" id="VectorBase:CSON010226"/>
<evidence type="ECO:0000256" key="2">
    <source>
        <dbReference type="ARBA" id="ARBA00022692"/>
    </source>
</evidence>
<dbReference type="EMBL" id="UFQS01004118">
    <property type="protein sequence ID" value="SSX16183.1"/>
    <property type="molecule type" value="Genomic_DNA"/>
</dbReference>
<dbReference type="InterPro" id="IPR001902">
    <property type="entry name" value="SLC26A/SulP_fam"/>
</dbReference>
<evidence type="ECO:0000256" key="3">
    <source>
        <dbReference type="ARBA" id="ARBA00022989"/>
    </source>
</evidence>
<dbReference type="InterPro" id="IPR036513">
    <property type="entry name" value="STAS_dom_sf"/>
</dbReference>
<reference evidence="7" key="1">
    <citation type="submission" date="2018-04" db="EMBL/GenBank/DDBJ databases">
        <authorList>
            <person name="Go L.Y."/>
            <person name="Mitchell J.A."/>
        </authorList>
    </citation>
    <scope>NUCLEOTIDE SEQUENCE</scope>
    <source>
        <tissue evidence="7">Whole organism</tissue>
    </source>
</reference>
<feature type="transmembrane region" description="Helical" evidence="5">
    <location>
        <begin position="387"/>
        <end position="420"/>
    </location>
</feature>
<evidence type="ECO:0000256" key="5">
    <source>
        <dbReference type="SAM" id="Phobius"/>
    </source>
</evidence>
<feature type="transmembrane region" description="Helical" evidence="5">
    <location>
        <begin position="348"/>
        <end position="367"/>
    </location>
</feature>
<reference evidence="8" key="2">
    <citation type="submission" date="2018-07" db="EMBL/GenBank/DDBJ databases">
        <authorList>
            <person name="Quirk P.G."/>
            <person name="Krulwich T.A."/>
        </authorList>
    </citation>
    <scope>NUCLEOTIDE SEQUENCE</scope>
</reference>
<feature type="transmembrane region" description="Helical" evidence="5">
    <location>
        <begin position="313"/>
        <end position="336"/>
    </location>
</feature>
<dbReference type="PANTHER" id="PTHR11814">
    <property type="entry name" value="SULFATE TRANSPORTER"/>
    <property type="match status" value="1"/>
</dbReference>
<gene>
    <name evidence="7" type="primary">CSON010226</name>
</gene>
<dbReference type="GO" id="GO:0016020">
    <property type="term" value="C:membrane"/>
    <property type="evidence" value="ECO:0007669"/>
    <property type="project" value="UniProtKB-SubCell"/>
</dbReference>
<keyword evidence="2 5" id="KW-0812">Transmembrane</keyword>
<feature type="transmembrane region" description="Helical" evidence="5">
    <location>
        <begin position="215"/>
        <end position="233"/>
    </location>
</feature>
<feature type="transmembrane region" description="Helical" evidence="5">
    <location>
        <begin position="254"/>
        <end position="272"/>
    </location>
</feature>
<dbReference type="CDD" id="cd07042">
    <property type="entry name" value="STAS_SulP_like_sulfate_transporter"/>
    <property type="match status" value="1"/>
</dbReference>
<feature type="transmembrane region" description="Helical" evidence="5">
    <location>
        <begin position="441"/>
        <end position="473"/>
    </location>
</feature>
<name>A0A336LHS8_CULSO</name>
<comment type="subcellular location">
    <subcellularLocation>
        <location evidence="1">Membrane</location>
        <topology evidence="1">Multi-pass membrane protein</topology>
    </subcellularLocation>
</comment>
<organism evidence="7">
    <name type="scientific">Culicoides sonorensis</name>
    <name type="common">Biting midge</name>
    <dbReference type="NCBI Taxonomy" id="179676"/>
    <lineage>
        <taxon>Eukaryota</taxon>
        <taxon>Metazoa</taxon>
        <taxon>Ecdysozoa</taxon>
        <taxon>Arthropoda</taxon>
        <taxon>Hexapoda</taxon>
        <taxon>Insecta</taxon>
        <taxon>Pterygota</taxon>
        <taxon>Neoptera</taxon>
        <taxon>Endopterygota</taxon>
        <taxon>Diptera</taxon>
        <taxon>Nematocera</taxon>
        <taxon>Chironomoidea</taxon>
        <taxon>Ceratopogonidae</taxon>
        <taxon>Ceratopogoninae</taxon>
        <taxon>Culicoides</taxon>
        <taxon>Monoculicoides</taxon>
    </lineage>
</organism>
<evidence type="ECO:0000259" key="6">
    <source>
        <dbReference type="PROSITE" id="PS50801"/>
    </source>
</evidence>
<keyword evidence="4 5" id="KW-0472">Membrane</keyword>
<evidence type="ECO:0000313" key="7">
    <source>
        <dbReference type="EMBL" id="SSX16183.1"/>
    </source>
</evidence>
<dbReference type="InterPro" id="IPR002645">
    <property type="entry name" value="STAS_dom"/>
</dbReference>
<sequence length="607" mass="67047">MIKFNFSDDDDFEERVPPFGDLVCNQMRSACSTKLLKRRIPILNWAPKYQPKFLLEDCVAGITVGLTAIPQGIAYAVVAGLEPQYGLYSGFMGCFIYIIFGHCKAITIGPTAIMVLNLLKIICFIALMTQPYITGKSPDFAVLLAFISGVMTLLFGILNLGFLVQFISSSVISGFTTAAAITIASGQIKSLFGLPGKGTEFLKAWENFFKNVSHTRPWDTLLGFVCIGILLTLKRVGQHRGRYGALAKYLSLSRNALVVFIGTFMAYIFSLYEMQPFLLTGNIGKGLPPFKLPPFSTVVNNQTVNFSDMITELGSSVISIPLISILETVTIATIFCEKGSAVDATQEMIAVGLCNIFSSLFSAMPTTGSFTRSAVNHTSGVRSPLSGAFTGALVLLALGLLTSTFYFIPKAVLAAVIISAMFPMMEFKEIYKTFKIKRLDVIPLIVTLITCLLIGLEEGILIGVATNFILLLYSISRPSISMENFTVENSKLLVVTPNQSLIFSSADFFRYKIIKYALEHDEAEYVIINGRFIQNIDITAMKKISGLIDNLKQQGKKVVFWNWENYNALSLVVRYNSDYKELFKFSIGINELFYDLNATKTTDVIIN</sequence>
<evidence type="ECO:0000313" key="8">
    <source>
        <dbReference type="EMBL" id="SSX35509.1"/>
    </source>
</evidence>
<protein>
    <submittedName>
        <fullName evidence="7">CSON010226 protein</fullName>
    </submittedName>
</protein>
<feature type="transmembrane region" description="Helical" evidence="5">
    <location>
        <begin position="171"/>
        <end position="195"/>
    </location>
</feature>